<proteinExistence type="predicted"/>
<dbReference type="AlphaFoldDB" id="A0A915KCX2"/>
<dbReference type="WBParaSite" id="nRc.2.0.1.t36562-RA">
    <property type="protein sequence ID" value="nRc.2.0.1.t36562-RA"/>
    <property type="gene ID" value="nRc.2.0.1.g36562"/>
</dbReference>
<evidence type="ECO:0000313" key="7">
    <source>
        <dbReference type="Proteomes" id="UP000887565"/>
    </source>
</evidence>
<keyword evidence="7" id="KW-1185">Reference proteome</keyword>
<keyword evidence="4" id="KW-0067">ATP-binding</keyword>
<dbReference type="GO" id="GO:0005524">
    <property type="term" value="F:ATP binding"/>
    <property type="evidence" value="ECO:0007669"/>
    <property type="project" value="UniProtKB-KW"/>
</dbReference>
<feature type="domain" description="Helicase ATP-binding" evidence="6">
    <location>
        <begin position="1"/>
        <end position="120"/>
    </location>
</feature>
<dbReference type="InterPro" id="IPR050699">
    <property type="entry name" value="RNA-DNA_Helicase"/>
</dbReference>
<dbReference type="Pfam" id="PF00270">
    <property type="entry name" value="DEAD"/>
    <property type="match status" value="1"/>
</dbReference>
<dbReference type="SUPFAM" id="SSF52540">
    <property type="entry name" value="P-loop containing nucleoside triphosphate hydrolases"/>
    <property type="match status" value="1"/>
</dbReference>
<comment type="catalytic activity">
    <reaction evidence="5">
        <text>ATP + H2O = ADP + phosphate + H(+)</text>
        <dbReference type="Rhea" id="RHEA:13065"/>
        <dbReference type="ChEBI" id="CHEBI:15377"/>
        <dbReference type="ChEBI" id="CHEBI:15378"/>
        <dbReference type="ChEBI" id="CHEBI:30616"/>
        <dbReference type="ChEBI" id="CHEBI:43474"/>
        <dbReference type="ChEBI" id="CHEBI:456216"/>
        <dbReference type="EC" id="3.6.4.13"/>
    </reaction>
</comment>
<dbReference type="PANTHER" id="PTHR12131">
    <property type="entry name" value="ATP-DEPENDENT RNA AND DNA HELICASE"/>
    <property type="match status" value="1"/>
</dbReference>
<dbReference type="GO" id="GO:0070478">
    <property type="term" value="P:nuclear-transcribed mRNA catabolic process, 3'-5' exonucleolytic nonsense-mediated decay"/>
    <property type="evidence" value="ECO:0007669"/>
    <property type="project" value="TreeGrafter"/>
</dbReference>
<keyword evidence="2" id="KW-0378">Hydrolase</keyword>
<name>A0A915KCX2_ROMCU</name>
<reference evidence="8" key="1">
    <citation type="submission" date="2022-11" db="UniProtKB">
        <authorList>
            <consortium name="WormBaseParasite"/>
        </authorList>
    </citation>
    <scope>IDENTIFICATION</scope>
</reference>
<dbReference type="GO" id="GO:0016787">
    <property type="term" value="F:hydrolase activity"/>
    <property type="evidence" value="ECO:0007669"/>
    <property type="project" value="UniProtKB-KW"/>
</dbReference>
<dbReference type="GO" id="GO:0055087">
    <property type="term" value="C:Ski complex"/>
    <property type="evidence" value="ECO:0007669"/>
    <property type="project" value="TreeGrafter"/>
</dbReference>
<evidence type="ECO:0000259" key="6">
    <source>
        <dbReference type="PROSITE" id="PS51192"/>
    </source>
</evidence>
<dbReference type="PANTHER" id="PTHR12131:SF1">
    <property type="entry name" value="ATP-DEPENDENT RNA HELICASE SUPV3L1, MITOCHONDRIAL-RELATED"/>
    <property type="match status" value="1"/>
</dbReference>
<evidence type="ECO:0000256" key="4">
    <source>
        <dbReference type="ARBA" id="ARBA00022840"/>
    </source>
</evidence>
<dbReference type="InterPro" id="IPR014001">
    <property type="entry name" value="Helicase_ATP-bd"/>
</dbReference>
<dbReference type="GO" id="GO:0003724">
    <property type="term" value="F:RNA helicase activity"/>
    <property type="evidence" value="ECO:0007669"/>
    <property type="project" value="UniProtKB-EC"/>
</dbReference>
<dbReference type="Gene3D" id="3.40.50.300">
    <property type="entry name" value="P-loop containing nucleotide triphosphate hydrolases"/>
    <property type="match status" value="2"/>
</dbReference>
<dbReference type="PROSITE" id="PS51192">
    <property type="entry name" value="HELICASE_ATP_BIND_1"/>
    <property type="match status" value="1"/>
</dbReference>
<evidence type="ECO:0000256" key="1">
    <source>
        <dbReference type="ARBA" id="ARBA00022741"/>
    </source>
</evidence>
<accession>A0A915KCX2</accession>
<dbReference type="OMA" id="SERNMWI"/>
<dbReference type="InterPro" id="IPR011545">
    <property type="entry name" value="DEAD/DEAH_box_helicase_dom"/>
</dbReference>
<dbReference type="GO" id="GO:0003676">
    <property type="term" value="F:nucleic acid binding"/>
    <property type="evidence" value="ECO:0007669"/>
    <property type="project" value="InterPro"/>
</dbReference>
<evidence type="ECO:0000313" key="8">
    <source>
        <dbReference type="WBParaSite" id="nRc.2.0.1.t36562-RA"/>
    </source>
</evidence>
<evidence type="ECO:0000256" key="3">
    <source>
        <dbReference type="ARBA" id="ARBA00022806"/>
    </source>
</evidence>
<protein>
    <submittedName>
        <fullName evidence="8">Helicase ATP-binding domain-containing protein</fullName>
    </submittedName>
</protein>
<dbReference type="InterPro" id="IPR027417">
    <property type="entry name" value="P-loop_NTPase"/>
</dbReference>
<evidence type="ECO:0000256" key="2">
    <source>
        <dbReference type="ARBA" id="ARBA00022801"/>
    </source>
</evidence>
<keyword evidence="1" id="KW-0547">Nucleotide-binding</keyword>
<dbReference type="Proteomes" id="UP000887565">
    <property type="component" value="Unplaced"/>
</dbReference>
<organism evidence="7 8">
    <name type="scientific">Romanomermis culicivorax</name>
    <name type="common">Nematode worm</name>
    <dbReference type="NCBI Taxonomy" id="13658"/>
    <lineage>
        <taxon>Eukaryota</taxon>
        <taxon>Metazoa</taxon>
        <taxon>Ecdysozoa</taxon>
        <taxon>Nematoda</taxon>
        <taxon>Enoplea</taxon>
        <taxon>Dorylaimia</taxon>
        <taxon>Mermithida</taxon>
        <taxon>Mermithoidea</taxon>
        <taxon>Mermithidae</taxon>
        <taxon>Romanomermis</taxon>
    </lineage>
</organism>
<sequence length="262" mass="30525">AIYTSPIKALSNQKYRDFKLTFGHVGLLTGDIQLNPDAFCLVMTTEILRSMLLNKSQTLRDLEWVIFDEVHYINDIERGLVWEEVLIFLPKSIKIIMLSATVSNTMAFAEWVGRLKDRKVYVISTLKRPVPLEHYLYTGSDGKTKNNRFLLVDKNGKINKVGYYNAKDTKVERKEGTKKLLSTLKNKPSERNMWIHLIDHLEKNELLPCVAFTFSRKRCDENAKSLNVRTLNLLTETEKSHVHHFFERCLLKLKDIDRQLPQ</sequence>
<keyword evidence="3" id="KW-0347">Helicase</keyword>
<evidence type="ECO:0000256" key="5">
    <source>
        <dbReference type="ARBA" id="ARBA00047984"/>
    </source>
</evidence>